<reference evidence="2" key="1">
    <citation type="journal article" date="2023" name="Science">
        <title>Genome structures resolve the early diversification of teleost fishes.</title>
        <authorList>
            <person name="Parey E."/>
            <person name="Louis A."/>
            <person name="Montfort J."/>
            <person name="Bouchez O."/>
            <person name="Roques C."/>
            <person name="Iampietro C."/>
            <person name="Lluch J."/>
            <person name="Castinel A."/>
            <person name="Donnadieu C."/>
            <person name="Desvignes T."/>
            <person name="Floi Bucao C."/>
            <person name="Jouanno E."/>
            <person name="Wen M."/>
            <person name="Mejri S."/>
            <person name="Dirks R."/>
            <person name="Jansen H."/>
            <person name="Henkel C."/>
            <person name="Chen W.J."/>
            <person name="Zahm M."/>
            <person name="Cabau C."/>
            <person name="Klopp C."/>
            <person name="Thompson A.W."/>
            <person name="Robinson-Rechavi M."/>
            <person name="Braasch I."/>
            <person name="Lecointre G."/>
            <person name="Bobe J."/>
            <person name="Postlethwait J.H."/>
            <person name="Berthelot C."/>
            <person name="Roest Crollius H."/>
            <person name="Guiguen Y."/>
        </authorList>
    </citation>
    <scope>NUCLEOTIDE SEQUENCE</scope>
    <source>
        <strain evidence="2">NC1722</strain>
    </source>
</reference>
<dbReference type="EMBL" id="JAINUG010000133">
    <property type="protein sequence ID" value="KAJ8393776.1"/>
    <property type="molecule type" value="Genomic_DNA"/>
</dbReference>
<name>A0AAD7WE51_9TELE</name>
<sequence length="122" mass="13349">MRQTGLMSTRSCAHAGLTVWLNTAPPCHARDLMPCASLSVSSDELRRDVAAGPREPESAAESFRSERRVPAARALDPHRGLPPPSLWGFRISQRAFFQSPVLRASLRKALLFSRGSQITAVP</sequence>
<feature type="region of interest" description="Disordered" evidence="1">
    <location>
        <begin position="46"/>
        <end position="86"/>
    </location>
</feature>
<evidence type="ECO:0000313" key="3">
    <source>
        <dbReference type="Proteomes" id="UP001221898"/>
    </source>
</evidence>
<proteinExistence type="predicted"/>
<keyword evidence="3" id="KW-1185">Reference proteome</keyword>
<evidence type="ECO:0000256" key="1">
    <source>
        <dbReference type="SAM" id="MobiDB-lite"/>
    </source>
</evidence>
<dbReference type="AlphaFoldDB" id="A0AAD7WE51"/>
<protein>
    <submittedName>
        <fullName evidence="2">Uncharacterized protein</fullName>
    </submittedName>
</protein>
<dbReference type="Proteomes" id="UP001221898">
    <property type="component" value="Unassembled WGS sequence"/>
</dbReference>
<organism evidence="2 3">
    <name type="scientific">Aldrovandia affinis</name>
    <dbReference type="NCBI Taxonomy" id="143900"/>
    <lineage>
        <taxon>Eukaryota</taxon>
        <taxon>Metazoa</taxon>
        <taxon>Chordata</taxon>
        <taxon>Craniata</taxon>
        <taxon>Vertebrata</taxon>
        <taxon>Euteleostomi</taxon>
        <taxon>Actinopterygii</taxon>
        <taxon>Neopterygii</taxon>
        <taxon>Teleostei</taxon>
        <taxon>Notacanthiformes</taxon>
        <taxon>Halosauridae</taxon>
        <taxon>Aldrovandia</taxon>
    </lineage>
</organism>
<comment type="caution">
    <text evidence="2">The sequence shown here is derived from an EMBL/GenBank/DDBJ whole genome shotgun (WGS) entry which is preliminary data.</text>
</comment>
<evidence type="ECO:0000313" key="2">
    <source>
        <dbReference type="EMBL" id="KAJ8393776.1"/>
    </source>
</evidence>
<gene>
    <name evidence="2" type="ORF">AAFF_G00056910</name>
</gene>
<feature type="compositionally biased region" description="Basic and acidic residues" evidence="1">
    <location>
        <begin position="46"/>
        <end position="79"/>
    </location>
</feature>
<accession>A0AAD7WE51</accession>